<proteinExistence type="predicted"/>
<evidence type="ECO:0000313" key="3">
    <source>
        <dbReference type="EMBL" id="QXT41024.1"/>
    </source>
</evidence>
<dbReference type="AlphaFoldDB" id="A0A8F6TZT0"/>
<dbReference type="Proteomes" id="UP000825009">
    <property type="component" value="Chromosome"/>
</dbReference>
<organism evidence="3 4">
    <name type="scientific">Gymnodinialimonas ceratoperidinii</name>
    <dbReference type="NCBI Taxonomy" id="2856823"/>
    <lineage>
        <taxon>Bacteria</taxon>
        <taxon>Pseudomonadati</taxon>
        <taxon>Pseudomonadota</taxon>
        <taxon>Alphaproteobacteria</taxon>
        <taxon>Rhodobacterales</taxon>
        <taxon>Paracoccaceae</taxon>
        <taxon>Gymnodinialimonas</taxon>
    </lineage>
</organism>
<keyword evidence="1" id="KW-0472">Membrane</keyword>
<dbReference type="KEGG" id="gce:KYE46_07355"/>
<evidence type="ECO:0000313" key="4">
    <source>
        <dbReference type="Proteomes" id="UP000825009"/>
    </source>
</evidence>
<feature type="transmembrane region" description="Helical" evidence="1">
    <location>
        <begin position="218"/>
        <end position="244"/>
    </location>
</feature>
<feature type="transmembrane region" description="Helical" evidence="1">
    <location>
        <begin position="114"/>
        <end position="132"/>
    </location>
</feature>
<feature type="transmembrane region" description="Helical" evidence="1">
    <location>
        <begin position="56"/>
        <end position="78"/>
    </location>
</feature>
<feature type="transmembrane region" description="Helical" evidence="1">
    <location>
        <begin position="15"/>
        <end position="36"/>
    </location>
</feature>
<dbReference type="RefSeq" id="WP_219004572.1">
    <property type="nucleotide sequence ID" value="NZ_CP079194.1"/>
</dbReference>
<feature type="domain" description="Heparan-alpha-glucosaminide N-acetyltransferase catalytic" evidence="2">
    <location>
        <begin position="14"/>
        <end position="235"/>
    </location>
</feature>
<keyword evidence="1" id="KW-1133">Transmembrane helix</keyword>
<dbReference type="EMBL" id="CP079194">
    <property type="protein sequence ID" value="QXT41024.1"/>
    <property type="molecule type" value="Genomic_DNA"/>
</dbReference>
<feature type="transmembrane region" description="Helical" evidence="1">
    <location>
        <begin position="90"/>
        <end position="108"/>
    </location>
</feature>
<name>A0A8F6TZT0_9RHOB</name>
<keyword evidence="4" id="KW-1185">Reference proteome</keyword>
<reference evidence="3 4" key="1">
    <citation type="submission" date="2021-07" db="EMBL/GenBank/DDBJ databases">
        <title>A novel Jannaschia species isolated from marine dinoflagellate Ceratoperidinium margalefii.</title>
        <authorList>
            <person name="Jiang Y."/>
            <person name="Li Z."/>
        </authorList>
    </citation>
    <scope>NUCLEOTIDE SEQUENCE [LARGE SCALE GENOMIC DNA]</scope>
    <source>
        <strain evidence="3 4">J12C1-MA-4</strain>
    </source>
</reference>
<keyword evidence="1" id="KW-0812">Transmembrane</keyword>
<gene>
    <name evidence="3" type="ORF">KYE46_07355</name>
</gene>
<accession>A0A8F6TZT0</accession>
<evidence type="ECO:0000256" key="1">
    <source>
        <dbReference type="SAM" id="Phobius"/>
    </source>
</evidence>
<feature type="transmembrane region" description="Helical" evidence="1">
    <location>
        <begin position="139"/>
        <end position="161"/>
    </location>
</feature>
<dbReference type="InterPro" id="IPR012429">
    <property type="entry name" value="HGSNAT_cat"/>
</dbReference>
<sequence length="249" mass="26877">MTTATADASASRPRIFVLDIARVAALLAMAVFHFVFDLEIFGYVEPGTTGAGFWRGLAVASAGSFVFLAGVGLWLSHANGIRLGAFGKRLAIIVSAAALVSVATYIAFPDAFVFFGILHSIALCSVLGLAALRLPILIIAILAVAVFFAPDFAASPVFNAPWLWWTGLQTIQLSTVDYEPIFPWFAAFLAGMAVAKLASRSGYWEQLSTTKSSRTMRVFGFFGRHTLVVYLIHQPILISIVWAATQVLR</sequence>
<feature type="transmembrane region" description="Helical" evidence="1">
    <location>
        <begin position="181"/>
        <end position="198"/>
    </location>
</feature>
<protein>
    <submittedName>
        <fullName evidence="3">DUF1624 domain-containing protein</fullName>
    </submittedName>
</protein>
<dbReference type="Pfam" id="PF07786">
    <property type="entry name" value="HGSNAT_cat"/>
    <property type="match status" value="1"/>
</dbReference>
<evidence type="ECO:0000259" key="2">
    <source>
        <dbReference type="Pfam" id="PF07786"/>
    </source>
</evidence>